<organism evidence="1 2">
    <name type="scientific">Mytilus coruscus</name>
    <name type="common">Sea mussel</name>
    <dbReference type="NCBI Taxonomy" id="42192"/>
    <lineage>
        <taxon>Eukaryota</taxon>
        <taxon>Metazoa</taxon>
        <taxon>Spiralia</taxon>
        <taxon>Lophotrochozoa</taxon>
        <taxon>Mollusca</taxon>
        <taxon>Bivalvia</taxon>
        <taxon>Autobranchia</taxon>
        <taxon>Pteriomorphia</taxon>
        <taxon>Mytilida</taxon>
        <taxon>Mytiloidea</taxon>
        <taxon>Mytilidae</taxon>
        <taxon>Mytilinae</taxon>
        <taxon>Mytilus</taxon>
    </lineage>
</organism>
<evidence type="ECO:0000313" key="1">
    <source>
        <dbReference type="EMBL" id="CAC5363288.1"/>
    </source>
</evidence>
<accession>A0A6J8AB37</accession>
<proteinExistence type="predicted"/>
<dbReference type="Proteomes" id="UP000507470">
    <property type="component" value="Unassembled WGS sequence"/>
</dbReference>
<keyword evidence="2" id="KW-1185">Reference proteome</keyword>
<reference evidence="1 2" key="1">
    <citation type="submission" date="2020-06" db="EMBL/GenBank/DDBJ databases">
        <authorList>
            <person name="Li R."/>
            <person name="Bekaert M."/>
        </authorList>
    </citation>
    <scope>NUCLEOTIDE SEQUENCE [LARGE SCALE GENOMIC DNA]</scope>
    <source>
        <strain evidence="2">wild</strain>
    </source>
</reference>
<evidence type="ECO:0000313" key="2">
    <source>
        <dbReference type="Proteomes" id="UP000507470"/>
    </source>
</evidence>
<protein>
    <submittedName>
        <fullName evidence="1">Uncharacterized protein</fullName>
    </submittedName>
</protein>
<gene>
    <name evidence="1" type="ORF">MCOR_4768</name>
</gene>
<dbReference type="OrthoDB" id="10670667at2759"/>
<name>A0A6J8AB37_MYTCO</name>
<sequence length="219" mass="25261">MLKQNIEYEREIRQMDITNMNRMEMKDMLQETLSGIARPPALSIDNPLTSLENKYFEKYEVFGCDIADWSIEQLNSENIPDSAKPISPPLTQENYQTHIKKYEISRIGRLAYVMGTAATADAQTLKFLVTDADTVSSVDWAYAFMKRSDLSITRRTHIAQKLSTDFEDQLTKFQSFIINLRKKHHYNISQIGNADETPQTLDMPYIVQQLNKKVQNLVG</sequence>
<dbReference type="AlphaFoldDB" id="A0A6J8AB37"/>
<dbReference type="EMBL" id="CACVKT020000821">
    <property type="protein sequence ID" value="CAC5363288.1"/>
    <property type="molecule type" value="Genomic_DNA"/>
</dbReference>